<name>A0A0E9Q9H2_ANGAN</name>
<dbReference type="AlphaFoldDB" id="A0A0E9Q9H2"/>
<evidence type="ECO:0000313" key="1">
    <source>
        <dbReference type="EMBL" id="JAH13384.1"/>
    </source>
</evidence>
<reference evidence="1" key="2">
    <citation type="journal article" date="2015" name="Fish Shellfish Immunol.">
        <title>Early steps in the European eel (Anguilla anguilla)-Vibrio vulnificus interaction in the gills: Role of the RtxA13 toxin.</title>
        <authorList>
            <person name="Callol A."/>
            <person name="Pajuelo D."/>
            <person name="Ebbesson L."/>
            <person name="Teles M."/>
            <person name="MacKenzie S."/>
            <person name="Amaro C."/>
        </authorList>
    </citation>
    <scope>NUCLEOTIDE SEQUENCE</scope>
</reference>
<reference evidence="1" key="1">
    <citation type="submission" date="2014-11" db="EMBL/GenBank/DDBJ databases">
        <authorList>
            <person name="Amaro Gonzalez C."/>
        </authorList>
    </citation>
    <scope>NUCLEOTIDE SEQUENCE</scope>
</reference>
<sequence>MLLLVQHNNHISRFKSRLLVTFSVEWNFLTVFHAFVNVNFKNFLLAFHFCVHCSFCSGLWS</sequence>
<protein>
    <submittedName>
        <fullName evidence="1">Uncharacterized protein</fullName>
    </submittedName>
</protein>
<organism evidence="1">
    <name type="scientific">Anguilla anguilla</name>
    <name type="common">European freshwater eel</name>
    <name type="synonym">Muraena anguilla</name>
    <dbReference type="NCBI Taxonomy" id="7936"/>
    <lineage>
        <taxon>Eukaryota</taxon>
        <taxon>Metazoa</taxon>
        <taxon>Chordata</taxon>
        <taxon>Craniata</taxon>
        <taxon>Vertebrata</taxon>
        <taxon>Euteleostomi</taxon>
        <taxon>Actinopterygii</taxon>
        <taxon>Neopterygii</taxon>
        <taxon>Teleostei</taxon>
        <taxon>Anguilliformes</taxon>
        <taxon>Anguillidae</taxon>
        <taxon>Anguilla</taxon>
    </lineage>
</organism>
<proteinExistence type="predicted"/>
<dbReference type="EMBL" id="GBXM01095193">
    <property type="protein sequence ID" value="JAH13384.1"/>
    <property type="molecule type" value="Transcribed_RNA"/>
</dbReference>
<accession>A0A0E9Q9H2</accession>